<dbReference type="Proteomes" id="UP000182444">
    <property type="component" value="Chromosome 1D"/>
</dbReference>
<dbReference type="RefSeq" id="XP_068138929.1">
    <property type="nucleotide sequence ID" value="XM_068282828.1"/>
</dbReference>
<dbReference type="EMBL" id="CP017556">
    <property type="protein sequence ID" value="AOW04498.1"/>
    <property type="molecule type" value="Genomic_DNA"/>
</dbReference>
<proteinExistence type="predicted"/>
<reference evidence="1 2" key="1">
    <citation type="journal article" date="2016" name="PLoS ONE">
        <title>Sequence Assembly of Yarrowia lipolytica Strain W29/CLIB89 Shows Transposable Element Diversity.</title>
        <authorList>
            <person name="Magnan C."/>
            <person name="Yu J."/>
            <person name="Chang I."/>
            <person name="Jahn E."/>
            <person name="Kanomata Y."/>
            <person name="Wu J."/>
            <person name="Zeller M."/>
            <person name="Oakes M."/>
            <person name="Baldi P."/>
            <person name="Sandmeyer S."/>
        </authorList>
    </citation>
    <scope>NUCLEOTIDE SEQUENCE [LARGE SCALE GENOMIC DNA]</scope>
    <source>
        <strain evidence="2">CLIB89(W29)</strain>
    </source>
</reference>
<dbReference type="VEuPathDB" id="FungiDB:YALI1_D29630g"/>
<name>A0A1D8NFT9_YARLL</name>
<evidence type="ECO:0000313" key="1">
    <source>
        <dbReference type="EMBL" id="AOW04498.1"/>
    </source>
</evidence>
<organism evidence="1 2">
    <name type="scientific">Yarrowia lipolytica</name>
    <name type="common">Candida lipolytica</name>
    <dbReference type="NCBI Taxonomy" id="4952"/>
    <lineage>
        <taxon>Eukaryota</taxon>
        <taxon>Fungi</taxon>
        <taxon>Dikarya</taxon>
        <taxon>Ascomycota</taxon>
        <taxon>Saccharomycotina</taxon>
        <taxon>Dipodascomycetes</taxon>
        <taxon>Dipodascales</taxon>
        <taxon>Dipodascales incertae sedis</taxon>
        <taxon>Yarrowia</taxon>
    </lineage>
</organism>
<gene>
    <name evidence="1" type="ORF">YALI1_D29630g</name>
</gene>
<dbReference type="AlphaFoldDB" id="A0A1D8NFT9"/>
<dbReference type="GeneID" id="94583440"/>
<sequence length="140" mass="15392">MSGSHCLTPSVGDAICSDISPTSCQHPATLIFGPFARIDDDIVGQWSLEPPGCAVYAAETILKCPHINIDSPDTLSTNQPTSERHSVTNMDLSPDSTHVNHRTMILHWSYLLHQLKAIPEFHHLGALFSLSFISSRPVYK</sequence>
<evidence type="ECO:0000313" key="2">
    <source>
        <dbReference type="Proteomes" id="UP000182444"/>
    </source>
</evidence>
<accession>A0A1D8NFT9</accession>
<protein>
    <submittedName>
        <fullName evidence="1">Uncharacterized protein</fullName>
    </submittedName>
</protein>